<dbReference type="Gene3D" id="3.40.190.10">
    <property type="entry name" value="Periplasmic binding protein-like II"/>
    <property type="match status" value="2"/>
</dbReference>
<dbReference type="Pfam" id="PF16868">
    <property type="entry name" value="NMT1_3"/>
    <property type="match status" value="1"/>
</dbReference>
<dbReference type="SUPFAM" id="SSF53850">
    <property type="entry name" value="Periplasmic binding protein-like II"/>
    <property type="match status" value="1"/>
</dbReference>
<sequence length="388" mass="41564">MKKTLSAVSFAVAGALFAGGAVAQSNNIGLPGTLAWSAYDVGSGGYNQAVAIGNAFKQKYGTNLRVLPGKNDVSRTLPLREGKVQFSANGVGGSYMAQEGFYDFGTPNWGPQPVRALLLNNSDQVLTAVAAGDAGVNTPADLKGKRVAWVIGAPSLNQNITAILAFANLTWDDVQKVEFGGFGAAMDGVANGQADAAFTSSISGKAYALEKSPRGIQYPVMDPNNTEGWKRLQAIAPFFYPANGTEGAGISKEKPAVSASYPYPVLMTYADQDPKLAKAVVTAMVDTFDMYKDAAPGNVGWGMDRQKLEWVIPYHDGAIAYFKEKGVWTDAHQKNNDMLVKRQQILADAWKAVKARSHANDQEFAKDWMKTRAEALTKAGMDPVMTSW</sequence>
<proteinExistence type="predicted"/>
<evidence type="ECO:0000313" key="2">
    <source>
        <dbReference type="EMBL" id="UOD49471.1"/>
    </source>
</evidence>
<dbReference type="PANTHER" id="PTHR42941:SF1">
    <property type="entry name" value="SLL1037 PROTEIN"/>
    <property type="match status" value="1"/>
</dbReference>
<evidence type="ECO:0000256" key="1">
    <source>
        <dbReference type="SAM" id="SignalP"/>
    </source>
</evidence>
<dbReference type="InterPro" id="IPR011852">
    <property type="entry name" value="TRAP_TAXI"/>
</dbReference>
<protein>
    <submittedName>
        <fullName evidence="2">TAXI family TRAP transporter solute-binding subunit</fullName>
    </submittedName>
</protein>
<dbReference type="EMBL" id="CP063982">
    <property type="protein sequence ID" value="UOD49471.1"/>
    <property type="molecule type" value="Genomic_DNA"/>
</dbReference>
<keyword evidence="3" id="KW-1185">Reference proteome</keyword>
<dbReference type="PANTHER" id="PTHR42941">
    <property type="entry name" value="SLL1037 PROTEIN"/>
    <property type="match status" value="1"/>
</dbReference>
<keyword evidence="1" id="KW-0732">Signal</keyword>
<name>A0ABY4AGR5_9BURK</name>
<reference evidence="2 3" key="1">
    <citation type="submission" date="2020-11" db="EMBL/GenBank/DDBJ databases">
        <title>Algicoccus daihaiensis sp.nov., isolated from Daihai Lake in Inner Mongolia.</title>
        <authorList>
            <person name="Kai J."/>
        </authorList>
    </citation>
    <scope>NUCLEOTIDE SEQUENCE [LARGE SCALE GENOMIC DNA]</scope>
    <source>
        <strain evidence="3">f23</strain>
    </source>
</reference>
<dbReference type="NCBIfam" id="TIGR02122">
    <property type="entry name" value="TRAP_TAXI"/>
    <property type="match status" value="1"/>
</dbReference>
<accession>A0ABY4AGR5</accession>
<evidence type="ECO:0000313" key="3">
    <source>
        <dbReference type="Proteomes" id="UP000831607"/>
    </source>
</evidence>
<dbReference type="RefSeq" id="WP_243477678.1">
    <property type="nucleotide sequence ID" value="NZ_CP063982.1"/>
</dbReference>
<feature type="chain" id="PRO_5045660899" evidence="1">
    <location>
        <begin position="24"/>
        <end position="388"/>
    </location>
</feature>
<organism evidence="2 3">
    <name type="scientific">Orrella daihaiensis</name>
    <dbReference type="NCBI Taxonomy" id="2782176"/>
    <lineage>
        <taxon>Bacteria</taxon>
        <taxon>Pseudomonadati</taxon>
        <taxon>Pseudomonadota</taxon>
        <taxon>Betaproteobacteria</taxon>
        <taxon>Burkholderiales</taxon>
        <taxon>Alcaligenaceae</taxon>
        <taxon>Orrella</taxon>
    </lineage>
</organism>
<dbReference type="Proteomes" id="UP000831607">
    <property type="component" value="Chromosome"/>
</dbReference>
<gene>
    <name evidence="2" type="ORF">DHf2319_08250</name>
</gene>
<feature type="signal peptide" evidence="1">
    <location>
        <begin position="1"/>
        <end position="23"/>
    </location>
</feature>